<comment type="caution">
    <text evidence="3">The sequence shown here is derived from an EMBL/GenBank/DDBJ whole genome shotgun (WGS) entry which is preliminary data.</text>
</comment>
<gene>
    <name evidence="3" type="ORF">GCM10012275_49950</name>
</gene>
<dbReference type="EMBL" id="BMMK01000030">
    <property type="protein sequence ID" value="GGM73334.1"/>
    <property type="molecule type" value="Genomic_DNA"/>
</dbReference>
<dbReference type="Proteomes" id="UP000637578">
    <property type="component" value="Unassembled WGS sequence"/>
</dbReference>
<dbReference type="Pfam" id="PF00085">
    <property type="entry name" value="Thioredoxin"/>
    <property type="match status" value="1"/>
</dbReference>
<accession>A0A8J3CFZ2</accession>
<protein>
    <submittedName>
        <fullName evidence="3">Thiol reductase thioredoxin</fullName>
    </submittedName>
</protein>
<keyword evidence="4" id="KW-1185">Reference proteome</keyword>
<name>A0A8J3CFZ2_9PSEU</name>
<dbReference type="InterPro" id="IPR036249">
    <property type="entry name" value="Thioredoxin-like_sf"/>
</dbReference>
<evidence type="ECO:0000313" key="4">
    <source>
        <dbReference type="Proteomes" id="UP000637578"/>
    </source>
</evidence>
<dbReference type="InterPro" id="IPR013766">
    <property type="entry name" value="Thioredoxin_domain"/>
</dbReference>
<feature type="transmembrane region" description="Helical" evidence="1">
    <location>
        <begin position="6"/>
        <end position="24"/>
    </location>
</feature>
<reference evidence="3" key="1">
    <citation type="journal article" date="2014" name="Int. J. Syst. Evol. Microbiol.">
        <title>Complete genome sequence of Corynebacterium casei LMG S-19264T (=DSM 44701T), isolated from a smear-ripened cheese.</title>
        <authorList>
            <consortium name="US DOE Joint Genome Institute (JGI-PGF)"/>
            <person name="Walter F."/>
            <person name="Albersmeier A."/>
            <person name="Kalinowski J."/>
            <person name="Ruckert C."/>
        </authorList>
    </citation>
    <scope>NUCLEOTIDE SEQUENCE</scope>
    <source>
        <strain evidence="3">CGMCC 4.5737</strain>
    </source>
</reference>
<keyword evidence="1" id="KW-0812">Transmembrane</keyword>
<dbReference type="RefSeq" id="WP_189060865.1">
    <property type="nucleotide sequence ID" value="NZ_BMMK01000030.1"/>
</dbReference>
<dbReference type="AlphaFoldDB" id="A0A8J3CFZ2"/>
<sequence>MSAGWWALVAAIVVAVTIGVLHRVREGRIRKRPEGDGTVSAALVPETVRGKLGSGVTLVQLSTTFCAPCRHARVLLADLADRTAGLDHVEIDLTERPELAEELRVRRTPTTLAVDAGGHELLRVHGVPKRDRLLEALLPYLNRNS</sequence>
<feature type="domain" description="Thioredoxin" evidence="2">
    <location>
        <begin position="55"/>
        <end position="136"/>
    </location>
</feature>
<keyword evidence="1" id="KW-1133">Transmembrane helix</keyword>
<reference evidence="3" key="2">
    <citation type="submission" date="2020-09" db="EMBL/GenBank/DDBJ databases">
        <authorList>
            <person name="Sun Q."/>
            <person name="Zhou Y."/>
        </authorList>
    </citation>
    <scope>NUCLEOTIDE SEQUENCE</scope>
    <source>
        <strain evidence="3">CGMCC 4.5737</strain>
    </source>
</reference>
<evidence type="ECO:0000313" key="3">
    <source>
        <dbReference type="EMBL" id="GGM73334.1"/>
    </source>
</evidence>
<organism evidence="3 4">
    <name type="scientific">Longimycelium tulufanense</name>
    <dbReference type="NCBI Taxonomy" id="907463"/>
    <lineage>
        <taxon>Bacteria</taxon>
        <taxon>Bacillati</taxon>
        <taxon>Actinomycetota</taxon>
        <taxon>Actinomycetes</taxon>
        <taxon>Pseudonocardiales</taxon>
        <taxon>Pseudonocardiaceae</taxon>
        <taxon>Longimycelium</taxon>
    </lineage>
</organism>
<dbReference type="Gene3D" id="3.40.30.10">
    <property type="entry name" value="Glutaredoxin"/>
    <property type="match status" value="1"/>
</dbReference>
<keyword evidence="1" id="KW-0472">Membrane</keyword>
<proteinExistence type="predicted"/>
<evidence type="ECO:0000256" key="1">
    <source>
        <dbReference type="SAM" id="Phobius"/>
    </source>
</evidence>
<evidence type="ECO:0000259" key="2">
    <source>
        <dbReference type="Pfam" id="PF00085"/>
    </source>
</evidence>
<dbReference type="SUPFAM" id="SSF52833">
    <property type="entry name" value="Thioredoxin-like"/>
    <property type="match status" value="1"/>
</dbReference>
<dbReference type="CDD" id="cd02947">
    <property type="entry name" value="TRX_family"/>
    <property type="match status" value="1"/>
</dbReference>